<name>A0AAW9QXL9_9CHRO</name>
<accession>A0AAW9QXL9</accession>
<keyword evidence="3" id="KW-1185">Reference proteome</keyword>
<organism evidence="2 3">
    <name type="scientific">Pannus brasiliensis CCIBt3594</name>
    <dbReference type="NCBI Taxonomy" id="1427578"/>
    <lineage>
        <taxon>Bacteria</taxon>
        <taxon>Bacillati</taxon>
        <taxon>Cyanobacteriota</taxon>
        <taxon>Cyanophyceae</taxon>
        <taxon>Oscillatoriophycideae</taxon>
        <taxon>Chroococcales</taxon>
        <taxon>Microcystaceae</taxon>
        <taxon>Pannus</taxon>
    </lineage>
</organism>
<dbReference type="InterPro" id="IPR041685">
    <property type="entry name" value="AAA_GajA/Old/RecF-like"/>
</dbReference>
<dbReference type="Proteomes" id="UP001328733">
    <property type="component" value="Unassembled WGS sequence"/>
</dbReference>
<evidence type="ECO:0000313" key="3">
    <source>
        <dbReference type="Proteomes" id="UP001328733"/>
    </source>
</evidence>
<dbReference type="InterPro" id="IPR051396">
    <property type="entry name" value="Bact_Antivir_Def_Nuclease"/>
</dbReference>
<evidence type="ECO:0000313" key="2">
    <source>
        <dbReference type="EMBL" id="MEG3438231.1"/>
    </source>
</evidence>
<dbReference type="CDD" id="cd00267">
    <property type="entry name" value="ABC_ATPase"/>
    <property type="match status" value="1"/>
</dbReference>
<dbReference type="RefSeq" id="WP_332865712.1">
    <property type="nucleotide sequence ID" value="NZ_JBAFSM010000025.1"/>
</dbReference>
<sequence length="491" mass="57542">MELLIENLGPIKNNTQTIDLTKKFYVFVGYNNSGKTYVSQLLWTIFNQDNIRKFSRKANIKNLKIDSSIELTQELINEILDEFANFIKEETVNTYNLNKTLQEKISIQATFKANVEELRSKTFKTVFSIVTEQDNHLEVLNINKPRKTLTIQVKEQSYSDSDNLSDRTLKILKREKRSKKVGIITSIIKLLLLHSQDAFFLPANRSFFPTFYQYIYEIERNKRIEADKRIREFLENMDDDGIGKDLENLSNKLKRFQEQLPRSSYTEPMNKVFEELFSLNTERKINSNYNLIINKISQLMGGEITIESVESIAPIQFSFKFDQLNSLPMYLSSSSVNQLTLLYLYLKYWAQEKDNFLMIDEPEVNLHSENQIRLMEILIQFVTEHDNRVLITTHSPILTDILNDYVCLHTLKENGKDVKSIIEEHQLKNLNPEISIAQEDLGVYFFTGDKIIDYRTSQYGAYVRNFREVINSLQKSGEVLTDYIYSLENEE</sequence>
<dbReference type="Gene3D" id="3.40.50.300">
    <property type="entry name" value="P-loop containing nucleotide triphosphate hydrolases"/>
    <property type="match status" value="1"/>
</dbReference>
<feature type="domain" description="Endonuclease GajA/Old nuclease/RecF-like AAA" evidence="1">
    <location>
        <begin position="2"/>
        <end position="398"/>
    </location>
</feature>
<dbReference type="InterPro" id="IPR027417">
    <property type="entry name" value="P-loop_NTPase"/>
</dbReference>
<gene>
    <name evidence="2" type="ORF">V0288_13965</name>
</gene>
<reference evidence="2 3" key="1">
    <citation type="submission" date="2024-01" db="EMBL/GenBank/DDBJ databases">
        <title>Genomic insights into the taxonomy and metabolism of the cyanobacterium Pannus brasiliensis CCIBt3594.</title>
        <authorList>
            <person name="Machado M."/>
            <person name="Botero N.B."/>
            <person name="Andreote A.P.D."/>
            <person name="Feitosa A.M.T."/>
            <person name="Popin R."/>
            <person name="Sivonen K."/>
            <person name="Fiore M.F."/>
        </authorList>
    </citation>
    <scope>NUCLEOTIDE SEQUENCE [LARGE SCALE GENOMIC DNA]</scope>
    <source>
        <strain evidence="2 3">CCIBt3594</strain>
    </source>
</reference>
<dbReference type="AlphaFoldDB" id="A0AAW9QXL9"/>
<dbReference type="PANTHER" id="PTHR43581">
    <property type="entry name" value="ATP/GTP PHOSPHATASE"/>
    <property type="match status" value="1"/>
</dbReference>
<proteinExistence type="predicted"/>
<protein>
    <submittedName>
        <fullName evidence="2">AAA family ATPase</fullName>
    </submittedName>
</protein>
<dbReference type="SUPFAM" id="SSF52540">
    <property type="entry name" value="P-loop containing nucleoside triphosphate hydrolases"/>
    <property type="match status" value="1"/>
</dbReference>
<dbReference type="EMBL" id="JBAFSM010000025">
    <property type="protein sequence ID" value="MEG3438231.1"/>
    <property type="molecule type" value="Genomic_DNA"/>
</dbReference>
<dbReference type="PANTHER" id="PTHR43581:SF4">
    <property type="entry name" value="ATP_GTP PHOSPHATASE"/>
    <property type="match status" value="1"/>
</dbReference>
<evidence type="ECO:0000259" key="1">
    <source>
        <dbReference type="Pfam" id="PF13175"/>
    </source>
</evidence>
<dbReference type="Pfam" id="PF13175">
    <property type="entry name" value="AAA_15"/>
    <property type="match status" value="1"/>
</dbReference>
<comment type="caution">
    <text evidence="2">The sequence shown here is derived from an EMBL/GenBank/DDBJ whole genome shotgun (WGS) entry which is preliminary data.</text>
</comment>